<dbReference type="OrthoDB" id="4843554at2759"/>
<feature type="transmembrane region" description="Helical" evidence="2">
    <location>
        <begin position="174"/>
        <end position="198"/>
    </location>
</feature>
<sequence length="199" mass="20064">MYTGQKIALAIAPFLLAAQALDVPNACRAMCAPIDDLERRCDARDGPNEQTDETNCICADTAVVRTIFPLCMDCIRQNPATNRGNNDDADAEDIRDAQTFLSRCGAVSTARYSPAATSVIQSISASGTSQATRTGGPQATGSTGSGSSGGATASASGSRPTASSQRSGASGVQLFGGVSAAGALYVAGAFVAGGLLMLC</sequence>
<reference evidence="4" key="1">
    <citation type="submission" date="2021-09" db="EMBL/GenBank/DDBJ databases">
        <title>A high-quality genome of the endoparasitic fungus Hirsutella rhossiliensis with a comparison of Hirsutella genomes reveals transposable elements contributing to genome size variation.</title>
        <authorList>
            <person name="Lin R."/>
            <person name="Jiao Y."/>
            <person name="Sun X."/>
            <person name="Ling J."/>
            <person name="Xie B."/>
            <person name="Cheng X."/>
        </authorList>
    </citation>
    <scope>NUCLEOTIDE SEQUENCE</scope>
    <source>
        <strain evidence="4">HR02</strain>
    </source>
</reference>
<feature type="signal peptide" evidence="3">
    <location>
        <begin position="1"/>
        <end position="20"/>
    </location>
</feature>
<dbReference type="AlphaFoldDB" id="A0A9P8SMW0"/>
<feature type="compositionally biased region" description="Low complexity" evidence="1">
    <location>
        <begin position="150"/>
        <end position="165"/>
    </location>
</feature>
<keyword evidence="3" id="KW-0732">Signal</keyword>
<evidence type="ECO:0008006" key="6">
    <source>
        <dbReference type="Google" id="ProtNLM"/>
    </source>
</evidence>
<evidence type="ECO:0000256" key="2">
    <source>
        <dbReference type="SAM" id="Phobius"/>
    </source>
</evidence>
<protein>
    <recommendedName>
        <fullName evidence="6">Protein CAP22</fullName>
    </recommendedName>
</protein>
<proteinExistence type="predicted"/>
<keyword evidence="5" id="KW-1185">Reference proteome</keyword>
<dbReference type="EMBL" id="JAIZPD010000002">
    <property type="protein sequence ID" value="KAH0966546.1"/>
    <property type="molecule type" value="Genomic_DNA"/>
</dbReference>
<feature type="chain" id="PRO_5040197984" description="Protein CAP22" evidence="3">
    <location>
        <begin position="21"/>
        <end position="199"/>
    </location>
</feature>
<evidence type="ECO:0000256" key="3">
    <source>
        <dbReference type="SAM" id="SignalP"/>
    </source>
</evidence>
<comment type="caution">
    <text evidence="4">The sequence shown here is derived from an EMBL/GenBank/DDBJ whole genome shotgun (WGS) entry which is preliminary data.</text>
</comment>
<accession>A0A9P8SMW0</accession>
<dbReference type="Proteomes" id="UP000824596">
    <property type="component" value="Unassembled WGS sequence"/>
</dbReference>
<keyword evidence="2" id="KW-0472">Membrane</keyword>
<keyword evidence="2" id="KW-0812">Transmembrane</keyword>
<feature type="region of interest" description="Disordered" evidence="1">
    <location>
        <begin position="125"/>
        <end position="169"/>
    </location>
</feature>
<dbReference type="RefSeq" id="XP_044724059.1">
    <property type="nucleotide sequence ID" value="XM_044860426.1"/>
</dbReference>
<name>A0A9P8SMW0_9HYPO</name>
<keyword evidence="2" id="KW-1133">Transmembrane helix</keyword>
<dbReference type="GeneID" id="68351084"/>
<evidence type="ECO:0000313" key="5">
    <source>
        <dbReference type="Proteomes" id="UP000824596"/>
    </source>
</evidence>
<evidence type="ECO:0000256" key="1">
    <source>
        <dbReference type="SAM" id="MobiDB-lite"/>
    </source>
</evidence>
<organism evidence="4 5">
    <name type="scientific">Hirsutella rhossiliensis</name>
    <dbReference type="NCBI Taxonomy" id="111463"/>
    <lineage>
        <taxon>Eukaryota</taxon>
        <taxon>Fungi</taxon>
        <taxon>Dikarya</taxon>
        <taxon>Ascomycota</taxon>
        <taxon>Pezizomycotina</taxon>
        <taxon>Sordariomycetes</taxon>
        <taxon>Hypocreomycetidae</taxon>
        <taxon>Hypocreales</taxon>
        <taxon>Ophiocordycipitaceae</taxon>
        <taxon>Hirsutella</taxon>
    </lineage>
</organism>
<gene>
    <name evidence="4" type="ORF">HRG_01955</name>
</gene>
<evidence type="ECO:0000313" key="4">
    <source>
        <dbReference type="EMBL" id="KAH0966546.1"/>
    </source>
</evidence>